<protein>
    <recommendedName>
        <fullName evidence="7">Amino acid transporter transmembrane domain-containing protein</fullName>
    </recommendedName>
</protein>
<feature type="domain" description="Amino acid transporter transmembrane" evidence="7">
    <location>
        <begin position="232"/>
        <end position="533"/>
    </location>
</feature>
<keyword evidence="4 6" id="KW-0472">Membrane</keyword>
<sequence length="583" mass="64765">MTFTDNDDDDVEQNENYHAGIRQPSHVAAASEESSSSSSPAAISDVHPKLNNDGDTQQHAGFSPLVAFCFTINYILGTGFLTIPWAFVQSGLVLSVILLVLSALISDMSKDYLLETMARTEAMLDQEMHFMPPKYSHHLEVPSICLDDMDDECFNDEEVEDNDDETDEHAEKRAVRHRPTTRQPPLDVDGLMKQGEGSRQFASSMNNTSPLEIETLETTKYLIKNRKFEVNTLCRVFLGQKGVVAFTVFICLYMIGILWAYTSVFASAMADALPLLSKNDDLDYVLYAILFGAVVVPLSCLELDEQVTVQVIMTGCRFLMLFLMIGTSHLCADDAEQRRQGENKNDDAPMFRVQGLFRTLPILVVANMYHPAIPGLSDPVANKQVLGTVFRTTSIFTSLAYSVIGVVMGASFGKGVEESSNLNWKGFGSGNEDEDRSWLLELAAFYIILFPALDVLSAFPLNAITLGNNMFGAWYGDRVHEVEHTNRRAKICFRLLASVPPVIGALFVRELGEITDYVGTTGFIIGFSIPALLFHQSKMLAKRTNYDPTTYYTSYASRGPLASIVFWFGLIMVVVVLSSLIFF</sequence>
<feature type="transmembrane region" description="Helical" evidence="6">
    <location>
        <begin position="243"/>
        <end position="264"/>
    </location>
</feature>
<dbReference type="EMBL" id="HBIM01007844">
    <property type="protein sequence ID" value="CAE0408967.1"/>
    <property type="molecule type" value="Transcribed_RNA"/>
</dbReference>
<feature type="transmembrane region" description="Helical" evidence="6">
    <location>
        <begin position="561"/>
        <end position="582"/>
    </location>
</feature>
<feature type="compositionally biased region" description="Acidic residues" evidence="5">
    <location>
        <begin position="158"/>
        <end position="168"/>
    </location>
</feature>
<reference evidence="8" key="1">
    <citation type="submission" date="2021-01" db="EMBL/GenBank/DDBJ databases">
        <authorList>
            <person name="Corre E."/>
            <person name="Pelletier E."/>
            <person name="Niang G."/>
            <person name="Scheremetjew M."/>
            <person name="Finn R."/>
            <person name="Kale V."/>
            <person name="Holt S."/>
            <person name="Cochrane G."/>
            <person name="Meng A."/>
            <person name="Brown T."/>
            <person name="Cohen L."/>
        </authorList>
    </citation>
    <scope>NUCLEOTIDE SEQUENCE</scope>
    <source>
        <strain evidence="8">CCMP127</strain>
    </source>
</reference>
<feature type="domain" description="Amino acid transporter transmembrane" evidence="7">
    <location>
        <begin position="63"/>
        <end position="116"/>
    </location>
</feature>
<dbReference type="InterPro" id="IPR013057">
    <property type="entry name" value="AA_transpt_TM"/>
</dbReference>
<name>A0A7S3P2Z5_9STRA</name>
<feature type="transmembrane region" description="Helical" evidence="6">
    <location>
        <begin position="59"/>
        <end position="77"/>
    </location>
</feature>
<feature type="transmembrane region" description="Helical" evidence="6">
    <location>
        <begin position="389"/>
        <end position="412"/>
    </location>
</feature>
<dbReference type="AlphaFoldDB" id="A0A7S3P2Z5"/>
<feature type="compositionally biased region" description="Acidic residues" evidence="5">
    <location>
        <begin position="1"/>
        <end position="13"/>
    </location>
</feature>
<comment type="subcellular location">
    <subcellularLocation>
        <location evidence="1">Membrane</location>
    </subcellularLocation>
</comment>
<evidence type="ECO:0000256" key="5">
    <source>
        <dbReference type="SAM" id="MobiDB-lite"/>
    </source>
</evidence>
<evidence type="ECO:0000256" key="2">
    <source>
        <dbReference type="ARBA" id="ARBA00022692"/>
    </source>
</evidence>
<evidence type="ECO:0000256" key="3">
    <source>
        <dbReference type="ARBA" id="ARBA00022989"/>
    </source>
</evidence>
<dbReference type="PANTHER" id="PTHR16189">
    <property type="entry name" value="TRANSMEMBRANE PROTEIN 104-RELATED"/>
    <property type="match status" value="1"/>
</dbReference>
<dbReference type="PANTHER" id="PTHR16189:SF2">
    <property type="entry name" value="AMINO ACID TRANSPORTER TRANSMEMBRANE DOMAIN-CONTAINING PROTEIN"/>
    <property type="match status" value="1"/>
</dbReference>
<feature type="region of interest" description="Disordered" evidence="5">
    <location>
        <begin position="158"/>
        <end position="190"/>
    </location>
</feature>
<evidence type="ECO:0000256" key="6">
    <source>
        <dbReference type="SAM" id="Phobius"/>
    </source>
</evidence>
<feature type="compositionally biased region" description="Low complexity" evidence="5">
    <location>
        <begin position="28"/>
        <end position="44"/>
    </location>
</feature>
<organism evidence="8">
    <name type="scientific">Amphora coffeiformis</name>
    <dbReference type="NCBI Taxonomy" id="265554"/>
    <lineage>
        <taxon>Eukaryota</taxon>
        <taxon>Sar</taxon>
        <taxon>Stramenopiles</taxon>
        <taxon>Ochrophyta</taxon>
        <taxon>Bacillariophyta</taxon>
        <taxon>Bacillariophyceae</taxon>
        <taxon>Bacillariophycidae</taxon>
        <taxon>Thalassiophysales</taxon>
        <taxon>Catenulaceae</taxon>
        <taxon>Amphora</taxon>
    </lineage>
</organism>
<gene>
    <name evidence="8" type="ORF">ACOF00016_LOCUS6669</name>
</gene>
<accession>A0A7S3P2Z5</accession>
<evidence type="ECO:0000256" key="1">
    <source>
        <dbReference type="ARBA" id="ARBA00004370"/>
    </source>
</evidence>
<keyword evidence="2 6" id="KW-0812">Transmembrane</keyword>
<feature type="region of interest" description="Disordered" evidence="5">
    <location>
        <begin position="1"/>
        <end position="50"/>
    </location>
</feature>
<evidence type="ECO:0000256" key="4">
    <source>
        <dbReference type="ARBA" id="ARBA00023136"/>
    </source>
</evidence>
<feature type="transmembrane region" description="Helical" evidence="6">
    <location>
        <begin position="491"/>
        <end position="508"/>
    </location>
</feature>
<evidence type="ECO:0000313" key="8">
    <source>
        <dbReference type="EMBL" id="CAE0408967.1"/>
    </source>
</evidence>
<dbReference type="GO" id="GO:0016020">
    <property type="term" value="C:membrane"/>
    <property type="evidence" value="ECO:0007669"/>
    <property type="project" value="UniProtKB-SubCell"/>
</dbReference>
<proteinExistence type="predicted"/>
<dbReference type="Pfam" id="PF01490">
    <property type="entry name" value="Aa_trans"/>
    <property type="match status" value="2"/>
</dbReference>
<feature type="transmembrane region" description="Helical" evidence="6">
    <location>
        <begin position="443"/>
        <end position="471"/>
    </location>
</feature>
<feature type="transmembrane region" description="Helical" evidence="6">
    <location>
        <begin position="284"/>
        <end position="301"/>
    </location>
</feature>
<feature type="transmembrane region" description="Helical" evidence="6">
    <location>
        <begin position="83"/>
        <end position="105"/>
    </location>
</feature>
<feature type="transmembrane region" description="Helical" evidence="6">
    <location>
        <begin position="514"/>
        <end position="534"/>
    </location>
</feature>
<evidence type="ECO:0000259" key="7">
    <source>
        <dbReference type="Pfam" id="PF01490"/>
    </source>
</evidence>
<keyword evidence="3 6" id="KW-1133">Transmembrane helix</keyword>